<protein>
    <recommendedName>
        <fullName evidence="3">Peptidase M48 domain-containing protein</fullName>
    </recommendedName>
</protein>
<comment type="caution">
    <text evidence="1">The sequence shown here is derived from an EMBL/GenBank/DDBJ whole genome shotgun (WGS) entry which is preliminary data.</text>
</comment>
<dbReference type="Proteomes" id="UP001396334">
    <property type="component" value="Unassembled WGS sequence"/>
</dbReference>
<dbReference type="EMBL" id="JBBPBN010000029">
    <property type="protein sequence ID" value="KAK9006538.1"/>
    <property type="molecule type" value="Genomic_DNA"/>
</dbReference>
<evidence type="ECO:0008006" key="3">
    <source>
        <dbReference type="Google" id="ProtNLM"/>
    </source>
</evidence>
<gene>
    <name evidence="1" type="ORF">V6N11_035574</name>
</gene>
<evidence type="ECO:0000313" key="1">
    <source>
        <dbReference type="EMBL" id="KAK9006538.1"/>
    </source>
</evidence>
<reference evidence="1 2" key="1">
    <citation type="journal article" date="2024" name="G3 (Bethesda)">
        <title>Genome assembly of Hibiscus sabdariffa L. provides insights into metabolisms of medicinal natural products.</title>
        <authorList>
            <person name="Kim T."/>
        </authorList>
    </citation>
    <scope>NUCLEOTIDE SEQUENCE [LARGE SCALE GENOMIC DNA]</scope>
    <source>
        <strain evidence="1">TK-2024</strain>
        <tissue evidence="1">Old leaves</tissue>
    </source>
</reference>
<evidence type="ECO:0000313" key="2">
    <source>
        <dbReference type="Proteomes" id="UP001396334"/>
    </source>
</evidence>
<accession>A0ABR2R0N4</accession>
<organism evidence="1 2">
    <name type="scientific">Hibiscus sabdariffa</name>
    <name type="common">roselle</name>
    <dbReference type="NCBI Taxonomy" id="183260"/>
    <lineage>
        <taxon>Eukaryota</taxon>
        <taxon>Viridiplantae</taxon>
        <taxon>Streptophyta</taxon>
        <taxon>Embryophyta</taxon>
        <taxon>Tracheophyta</taxon>
        <taxon>Spermatophyta</taxon>
        <taxon>Magnoliopsida</taxon>
        <taxon>eudicotyledons</taxon>
        <taxon>Gunneridae</taxon>
        <taxon>Pentapetalae</taxon>
        <taxon>rosids</taxon>
        <taxon>malvids</taxon>
        <taxon>Malvales</taxon>
        <taxon>Malvaceae</taxon>
        <taxon>Malvoideae</taxon>
        <taxon>Hibiscus</taxon>
    </lineage>
</organism>
<name>A0ABR2R0N4_9ROSI</name>
<keyword evidence="2" id="KW-1185">Reference proteome</keyword>
<proteinExistence type="predicted"/>
<sequence>MHHRFLPALLWKGALKEHIHSGNAPRLEKARLDMLALTLSIDSFFGVKTNSISIVRRLLRREPSRISQRRLRLWSQHPVMENLYRVHHQLYQAITQLFVGNQ</sequence>